<feature type="transmembrane region" description="Helical" evidence="1">
    <location>
        <begin position="6"/>
        <end position="24"/>
    </location>
</feature>
<organism evidence="2 3">
    <name type="scientific">Occallatibacter riparius</name>
    <dbReference type="NCBI Taxonomy" id="1002689"/>
    <lineage>
        <taxon>Bacteria</taxon>
        <taxon>Pseudomonadati</taxon>
        <taxon>Acidobacteriota</taxon>
        <taxon>Terriglobia</taxon>
        <taxon>Terriglobales</taxon>
        <taxon>Acidobacteriaceae</taxon>
        <taxon>Occallatibacter</taxon>
    </lineage>
</organism>
<keyword evidence="3" id="KW-1185">Reference proteome</keyword>
<sequence>MMATLMSVACIAGAFCVVVVILLLRLKRRQSRSACLIAALFPPATMAYWLGCLIVSAMLSRLIGTPDLLFGDINEALPNGYRLTALDKMPEAGRIAKDGDSIHGVAWVGSVQVEGPYVLGHYDYTYFPRKIEEAERNYFLFDTRGGQTTDFANEDQLASAVKRAVNLTPTESFHGPRSSGQRISMVAFLIAGAAPLAVGFWLLFRFMAWMKSPQKPLAVDG</sequence>
<feature type="transmembrane region" description="Helical" evidence="1">
    <location>
        <begin position="183"/>
        <end position="204"/>
    </location>
</feature>
<keyword evidence="1" id="KW-0472">Membrane</keyword>
<protein>
    <submittedName>
        <fullName evidence="2">Uncharacterized protein</fullName>
    </submittedName>
</protein>
<dbReference type="EMBL" id="CP093313">
    <property type="protein sequence ID" value="UWZ83183.1"/>
    <property type="molecule type" value="Genomic_DNA"/>
</dbReference>
<reference evidence="2" key="1">
    <citation type="submission" date="2021-04" db="EMBL/GenBank/DDBJ databases">
        <title>Phylogenetic analysis of Acidobacteriaceae.</title>
        <authorList>
            <person name="Qiu L."/>
            <person name="Zhang Q."/>
        </authorList>
    </citation>
    <scope>NUCLEOTIDE SEQUENCE</scope>
    <source>
        <strain evidence="2">DSM 25168</strain>
    </source>
</reference>
<keyword evidence="1" id="KW-0812">Transmembrane</keyword>
<proteinExistence type="predicted"/>
<accession>A0A9J7BKJ8</accession>
<keyword evidence="1" id="KW-1133">Transmembrane helix</keyword>
<dbReference type="KEGG" id="orp:MOP44_21755"/>
<evidence type="ECO:0000313" key="2">
    <source>
        <dbReference type="EMBL" id="UWZ83183.1"/>
    </source>
</evidence>
<dbReference type="AlphaFoldDB" id="A0A9J7BKJ8"/>
<dbReference type="Proteomes" id="UP001059380">
    <property type="component" value="Chromosome"/>
</dbReference>
<evidence type="ECO:0000313" key="3">
    <source>
        <dbReference type="Proteomes" id="UP001059380"/>
    </source>
</evidence>
<evidence type="ECO:0000256" key="1">
    <source>
        <dbReference type="SAM" id="Phobius"/>
    </source>
</evidence>
<feature type="transmembrane region" description="Helical" evidence="1">
    <location>
        <begin position="36"/>
        <end position="59"/>
    </location>
</feature>
<dbReference type="RefSeq" id="WP_260792517.1">
    <property type="nucleotide sequence ID" value="NZ_CP093313.1"/>
</dbReference>
<name>A0A9J7BKJ8_9BACT</name>
<gene>
    <name evidence="2" type="ORF">MOP44_21755</name>
</gene>